<evidence type="ECO:0000259" key="7">
    <source>
        <dbReference type="Pfam" id="PF04039"/>
    </source>
</evidence>
<reference evidence="8" key="1">
    <citation type="submission" date="2018-05" db="EMBL/GenBank/DDBJ databases">
        <authorList>
            <person name="Lanie J.A."/>
            <person name="Ng W.-L."/>
            <person name="Kazmierczak K.M."/>
            <person name="Andrzejewski T.M."/>
            <person name="Davidsen T.M."/>
            <person name="Wayne K.J."/>
            <person name="Tettelin H."/>
            <person name="Glass J.I."/>
            <person name="Rusch D."/>
            <person name="Podicherti R."/>
            <person name="Tsui H.-C.T."/>
            <person name="Winkler M.E."/>
        </authorList>
    </citation>
    <scope>NUCLEOTIDE SEQUENCE</scope>
</reference>
<dbReference type="EMBL" id="UINC01015532">
    <property type="protein sequence ID" value="SVA65330.1"/>
    <property type="molecule type" value="Genomic_DNA"/>
</dbReference>
<feature type="transmembrane region" description="Helical" evidence="6">
    <location>
        <begin position="7"/>
        <end position="27"/>
    </location>
</feature>
<feature type="non-terminal residue" evidence="8">
    <location>
        <position position="1"/>
    </location>
</feature>
<feature type="transmembrane region" description="Helical" evidence="6">
    <location>
        <begin position="65"/>
        <end position="93"/>
    </location>
</feature>
<protein>
    <recommendedName>
        <fullName evidence="7">Na+/H+ antiporter MnhB subunit-related protein domain-containing protein</fullName>
    </recommendedName>
</protein>
<name>A0A381XL57_9ZZZZ</name>
<evidence type="ECO:0000256" key="3">
    <source>
        <dbReference type="ARBA" id="ARBA00022692"/>
    </source>
</evidence>
<organism evidence="8">
    <name type="scientific">marine metagenome</name>
    <dbReference type="NCBI Taxonomy" id="408172"/>
    <lineage>
        <taxon>unclassified sequences</taxon>
        <taxon>metagenomes</taxon>
        <taxon>ecological metagenomes</taxon>
    </lineage>
</organism>
<dbReference type="Pfam" id="PF04039">
    <property type="entry name" value="MnhB"/>
    <property type="match status" value="1"/>
</dbReference>
<evidence type="ECO:0000256" key="6">
    <source>
        <dbReference type="SAM" id="Phobius"/>
    </source>
</evidence>
<dbReference type="PANTHER" id="PTHR33932:SF4">
    <property type="entry name" value="NA(+)_H(+) ANTIPORTER SUBUNIT B"/>
    <property type="match status" value="1"/>
</dbReference>
<accession>A0A381XL57</accession>
<evidence type="ECO:0000256" key="5">
    <source>
        <dbReference type="ARBA" id="ARBA00023136"/>
    </source>
</evidence>
<feature type="domain" description="Na+/H+ antiporter MnhB subunit-related protein" evidence="7">
    <location>
        <begin position="6"/>
        <end position="131"/>
    </location>
</feature>
<keyword evidence="4 6" id="KW-1133">Transmembrane helix</keyword>
<keyword evidence="2" id="KW-1003">Cell membrane</keyword>
<dbReference type="InterPro" id="IPR050622">
    <property type="entry name" value="CPA3_antiporter_subunitB"/>
</dbReference>
<feature type="transmembrane region" description="Helical" evidence="6">
    <location>
        <begin position="113"/>
        <end position="136"/>
    </location>
</feature>
<keyword evidence="3 6" id="KW-0812">Transmembrane</keyword>
<comment type="subcellular location">
    <subcellularLocation>
        <location evidence="1">Cell membrane</location>
        <topology evidence="1">Multi-pass membrane protein</topology>
    </subcellularLocation>
</comment>
<dbReference type="InterPro" id="IPR007182">
    <property type="entry name" value="MnhB"/>
</dbReference>
<sequence>VEKGPILKTVTTLMLPFVVVLVIFLLFNGHNRAGGGFIAGVLASGAISLQFIVSQKNSHPRIFDLPYRWILVLGLVLSIGVGIASLLLGSPFLTSFHSSIQLSYIDVRLEFSLAQVFDVGIFFLVVGGIMTAVLAIKREY</sequence>
<proteinExistence type="predicted"/>
<evidence type="ECO:0000256" key="1">
    <source>
        <dbReference type="ARBA" id="ARBA00004651"/>
    </source>
</evidence>
<evidence type="ECO:0000256" key="4">
    <source>
        <dbReference type="ARBA" id="ARBA00022989"/>
    </source>
</evidence>
<gene>
    <name evidence="8" type="ORF">METZ01_LOCUS118184</name>
</gene>
<keyword evidence="5 6" id="KW-0472">Membrane</keyword>
<dbReference type="AlphaFoldDB" id="A0A381XL57"/>
<feature type="transmembrane region" description="Helical" evidence="6">
    <location>
        <begin position="33"/>
        <end position="53"/>
    </location>
</feature>
<evidence type="ECO:0000256" key="2">
    <source>
        <dbReference type="ARBA" id="ARBA00022475"/>
    </source>
</evidence>
<evidence type="ECO:0000313" key="8">
    <source>
        <dbReference type="EMBL" id="SVA65330.1"/>
    </source>
</evidence>
<dbReference type="PANTHER" id="PTHR33932">
    <property type="entry name" value="NA(+)/H(+) ANTIPORTER SUBUNIT B"/>
    <property type="match status" value="1"/>
</dbReference>
<dbReference type="GO" id="GO:0005886">
    <property type="term" value="C:plasma membrane"/>
    <property type="evidence" value="ECO:0007669"/>
    <property type="project" value="UniProtKB-SubCell"/>
</dbReference>